<evidence type="ECO:0000259" key="2">
    <source>
        <dbReference type="PROSITE" id="PS50222"/>
    </source>
</evidence>
<dbReference type="GO" id="GO:0005509">
    <property type="term" value="F:calcium ion binding"/>
    <property type="evidence" value="ECO:0007669"/>
    <property type="project" value="InterPro"/>
</dbReference>
<dbReference type="SMART" id="SM00054">
    <property type="entry name" value="EFh"/>
    <property type="match status" value="2"/>
</dbReference>
<evidence type="ECO:0000313" key="4">
    <source>
        <dbReference type="WBParaSite" id="SMTH1_7860.1"/>
    </source>
</evidence>
<dbReference type="PROSITE" id="PS50222">
    <property type="entry name" value="EF_HAND_2"/>
    <property type="match status" value="2"/>
</dbReference>
<dbReference type="InterPro" id="IPR011992">
    <property type="entry name" value="EF-hand-dom_pair"/>
</dbReference>
<dbReference type="SUPFAM" id="SSF47473">
    <property type="entry name" value="EF-hand"/>
    <property type="match status" value="1"/>
</dbReference>
<keyword evidence="1" id="KW-0106">Calcium</keyword>
<protein>
    <recommendedName>
        <fullName evidence="2">EF-hand domain-containing protein</fullName>
    </recommendedName>
</protein>
<sequence>MEELEVKEMFCMIDKKQRGRITCKQLRKFLRRHDAKFSKKSVRNYVKSIDSDGDGKLTLDDFIRALTKCDHTK</sequence>
<proteinExistence type="predicted"/>
<dbReference type="InterPro" id="IPR002048">
    <property type="entry name" value="EF_hand_dom"/>
</dbReference>
<feature type="domain" description="EF-hand" evidence="2">
    <location>
        <begin position="1"/>
        <end position="36"/>
    </location>
</feature>
<dbReference type="Gene3D" id="1.10.238.10">
    <property type="entry name" value="EF-hand"/>
    <property type="match status" value="1"/>
</dbReference>
<evidence type="ECO:0000313" key="3">
    <source>
        <dbReference type="Proteomes" id="UP000050791"/>
    </source>
</evidence>
<dbReference type="WBParaSite" id="SMTH1_7860.1">
    <property type="protein sequence ID" value="SMTH1_7860.1"/>
    <property type="gene ID" value="SMTH1_7860"/>
</dbReference>
<dbReference type="PROSITE" id="PS00018">
    <property type="entry name" value="EF_HAND_1"/>
    <property type="match status" value="1"/>
</dbReference>
<dbReference type="InterPro" id="IPR018247">
    <property type="entry name" value="EF_Hand_1_Ca_BS"/>
</dbReference>
<dbReference type="CDD" id="cd00051">
    <property type="entry name" value="EFh"/>
    <property type="match status" value="1"/>
</dbReference>
<feature type="domain" description="EF-hand" evidence="2">
    <location>
        <begin position="37"/>
        <end position="72"/>
    </location>
</feature>
<dbReference type="Pfam" id="PF13499">
    <property type="entry name" value="EF-hand_7"/>
    <property type="match status" value="1"/>
</dbReference>
<dbReference type="AlphaFoldDB" id="A0AA85BUN6"/>
<reference evidence="4" key="1">
    <citation type="submission" date="2023-11" db="UniProtKB">
        <authorList>
            <consortium name="WormBaseParasite"/>
        </authorList>
    </citation>
    <scope>IDENTIFICATION</scope>
</reference>
<organism evidence="3 4">
    <name type="scientific">Schistosoma mattheei</name>
    <dbReference type="NCBI Taxonomy" id="31246"/>
    <lineage>
        <taxon>Eukaryota</taxon>
        <taxon>Metazoa</taxon>
        <taxon>Spiralia</taxon>
        <taxon>Lophotrochozoa</taxon>
        <taxon>Platyhelminthes</taxon>
        <taxon>Trematoda</taxon>
        <taxon>Digenea</taxon>
        <taxon>Strigeidida</taxon>
        <taxon>Schistosomatoidea</taxon>
        <taxon>Schistosomatidae</taxon>
        <taxon>Schistosoma</taxon>
    </lineage>
</organism>
<evidence type="ECO:0000256" key="1">
    <source>
        <dbReference type="ARBA" id="ARBA00022837"/>
    </source>
</evidence>
<dbReference type="Proteomes" id="UP000050791">
    <property type="component" value="Unassembled WGS sequence"/>
</dbReference>
<accession>A0AA85BUN6</accession>
<name>A0AA85BUN6_9TREM</name>